<gene>
    <name evidence="2" type="ORF">COU83_02675</name>
</gene>
<protein>
    <recommendedName>
        <fullName evidence="1">Methyltransferase domain-containing protein</fullName>
    </recommendedName>
</protein>
<dbReference type="CDD" id="cd02440">
    <property type="entry name" value="AdoMet_MTases"/>
    <property type="match status" value="1"/>
</dbReference>
<name>A0A2M8KFH4_9BACT</name>
<sequence>MPRKLFGFCKIREHDNPLVNAAVKLFNKKMTIIKKWLKWEKFIKFMPAQPNKNIALKSFVKQVPWLHQSLRFFYWQGRSLRDRFLGTTAQERYWRNRHRHKNDDWNDTSRFWHNRDWAKSYWSSISHPHRQFLLKHINRLAPFNNLLEIGANCGPNLYILAKKFPQSAFRGIDINPAAVEFGQKHFEKLGIHNVNLEVGRADQLDKFSDKSFDIIITDAVLIYIAPDKIKRVIQDMIRVSRKALVFLEQHQEFLRKDNRGLGAYQFGLWQRNYRRLLGQFLPQEKIKLTKLPPKLWPDKNWSQAGYVIKAFL</sequence>
<accession>A0A2M8KFH4</accession>
<dbReference type="Gene3D" id="3.40.50.150">
    <property type="entry name" value="Vaccinia Virus protein VP39"/>
    <property type="match status" value="1"/>
</dbReference>
<evidence type="ECO:0000313" key="2">
    <source>
        <dbReference type="EMBL" id="PJE58665.1"/>
    </source>
</evidence>
<dbReference type="InterPro" id="IPR029063">
    <property type="entry name" value="SAM-dependent_MTases_sf"/>
</dbReference>
<dbReference type="Proteomes" id="UP000231347">
    <property type="component" value="Unassembled WGS sequence"/>
</dbReference>
<dbReference type="Pfam" id="PF13847">
    <property type="entry name" value="Methyltransf_31"/>
    <property type="match status" value="1"/>
</dbReference>
<organism evidence="2 3">
    <name type="scientific">Candidatus Portnoybacteria bacterium CG10_big_fil_rev_8_21_14_0_10_40_22</name>
    <dbReference type="NCBI Taxonomy" id="1974814"/>
    <lineage>
        <taxon>Bacteria</taxon>
        <taxon>Candidatus Portnoyibacteriota</taxon>
    </lineage>
</organism>
<proteinExistence type="predicted"/>
<evidence type="ECO:0000259" key="1">
    <source>
        <dbReference type="Pfam" id="PF13847"/>
    </source>
</evidence>
<dbReference type="EMBL" id="PFDY01000071">
    <property type="protein sequence ID" value="PJE58665.1"/>
    <property type="molecule type" value="Genomic_DNA"/>
</dbReference>
<reference evidence="3" key="1">
    <citation type="submission" date="2017-09" db="EMBL/GenBank/DDBJ databases">
        <title>Depth-based differentiation of microbial function through sediment-hosted aquifers and enrichment of novel symbionts in the deep terrestrial subsurface.</title>
        <authorList>
            <person name="Probst A.J."/>
            <person name="Ladd B."/>
            <person name="Jarett J.K."/>
            <person name="Geller-Mcgrath D.E."/>
            <person name="Sieber C.M.K."/>
            <person name="Emerson J.B."/>
            <person name="Anantharaman K."/>
            <person name="Thomas B.C."/>
            <person name="Malmstrom R."/>
            <person name="Stieglmeier M."/>
            <person name="Klingl A."/>
            <person name="Woyke T."/>
            <person name="Ryan C.M."/>
            <person name="Banfield J.F."/>
        </authorList>
    </citation>
    <scope>NUCLEOTIDE SEQUENCE [LARGE SCALE GENOMIC DNA]</scope>
</reference>
<dbReference type="InterPro" id="IPR025714">
    <property type="entry name" value="Methyltranfer_dom"/>
</dbReference>
<dbReference type="AlphaFoldDB" id="A0A2M8KFH4"/>
<dbReference type="SUPFAM" id="SSF53335">
    <property type="entry name" value="S-adenosyl-L-methionine-dependent methyltransferases"/>
    <property type="match status" value="1"/>
</dbReference>
<feature type="domain" description="Methyltransferase" evidence="1">
    <location>
        <begin position="146"/>
        <end position="247"/>
    </location>
</feature>
<comment type="caution">
    <text evidence="2">The sequence shown here is derived from an EMBL/GenBank/DDBJ whole genome shotgun (WGS) entry which is preliminary data.</text>
</comment>
<evidence type="ECO:0000313" key="3">
    <source>
        <dbReference type="Proteomes" id="UP000231347"/>
    </source>
</evidence>